<dbReference type="CDD" id="cd06166">
    <property type="entry name" value="Sortase_D_2"/>
    <property type="match status" value="1"/>
</dbReference>
<dbReference type="Proteomes" id="UP000616595">
    <property type="component" value="Unassembled WGS sequence"/>
</dbReference>
<feature type="transmembrane region" description="Helical" evidence="4">
    <location>
        <begin position="36"/>
        <end position="58"/>
    </location>
</feature>
<name>A0A923KV45_9FIRM</name>
<feature type="active site" description="Proton donor/acceptor" evidence="2">
    <location>
        <position position="155"/>
    </location>
</feature>
<dbReference type="InterPro" id="IPR023365">
    <property type="entry name" value="Sortase_dom-sf"/>
</dbReference>
<dbReference type="AlphaFoldDB" id="A0A923KV45"/>
<protein>
    <submittedName>
        <fullName evidence="5">Sortase</fullName>
    </submittedName>
</protein>
<feature type="compositionally biased region" description="Polar residues" evidence="3">
    <location>
        <begin position="8"/>
        <end position="22"/>
    </location>
</feature>
<keyword evidence="1" id="KW-0378">Hydrolase</keyword>
<evidence type="ECO:0000256" key="4">
    <source>
        <dbReference type="SAM" id="Phobius"/>
    </source>
</evidence>
<dbReference type="GO" id="GO:0016787">
    <property type="term" value="F:hydrolase activity"/>
    <property type="evidence" value="ECO:0007669"/>
    <property type="project" value="UniProtKB-KW"/>
</dbReference>
<gene>
    <name evidence="5" type="ORF">GH810_02200</name>
</gene>
<feature type="region of interest" description="Disordered" evidence="3">
    <location>
        <begin position="1"/>
        <end position="22"/>
    </location>
</feature>
<dbReference type="Gene3D" id="2.40.260.10">
    <property type="entry name" value="Sortase"/>
    <property type="match status" value="1"/>
</dbReference>
<proteinExistence type="predicted"/>
<evidence type="ECO:0000256" key="3">
    <source>
        <dbReference type="SAM" id="MobiDB-lite"/>
    </source>
</evidence>
<keyword evidence="6" id="KW-1185">Reference proteome</keyword>
<keyword evidence="4" id="KW-0812">Transmembrane</keyword>
<sequence length="236" mass="26769">MKKKHNIKPSQMESCKSMPPSNFNKPKEPLRWIKKYFPLLLISAGFLLIFFVFMIRLYTDYQEKLLLEAYKNTLSDLSSMENSVNTNNTAQKQNELSDSGIPDGIKIIGLLTIPKIDLVVPIGEGVSDLTMQYTVAHFENTALPGQTGNCSIAGHRNYLWGEHFNRLDELEVNDAIILSYNQKTYTYTVTDKQVVNPEDVWVLDQTSDSQITLITCTPIRIATHRLIVKGTLAQIQ</sequence>
<evidence type="ECO:0000313" key="6">
    <source>
        <dbReference type="Proteomes" id="UP000616595"/>
    </source>
</evidence>
<comment type="caution">
    <text evidence="5">The sequence shown here is derived from an EMBL/GenBank/DDBJ whole genome shotgun (WGS) entry which is preliminary data.</text>
</comment>
<dbReference type="EMBL" id="WJBD01000002">
    <property type="protein sequence ID" value="MBC3887120.1"/>
    <property type="molecule type" value="Genomic_DNA"/>
</dbReference>
<keyword evidence="4" id="KW-1133">Transmembrane helix</keyword>
<dbReference type="InterPro" id="IPR005754">
    <property type="entry name" value="Sortase"/>
</dbReference>
<organism evidence="5 6">
    <name type="scientific">Acetobacterium paludosum</name>
    <dbReference type="NCBI Taxonomy" id="52693"/>
    <lineage>
        <taxon>Bacteria</taxon>
        <taxon>Bacillati</taxon>
        <taxon>Bacillota</taxon>
        <taxon>Clostridia</taxon>
        <taxon>Eubacteriales</taxon>
        <taxon>Eubacteriaceae</taxon>
        <taxon>Acetobacterium</taxon>
    </lineage>
</organism>
<dbReference type="SUPFAM" id="SSF63817">
    <property type="entry name" value="Sortase"/>
    <property type="match status" value="1"/>
</dbReference>
<dbReference type="InterPro" id="IPR042000">
    <property type="entry name" value="Sortase_D_2"/>
</dbReference>
<reference evidence="5" key="1">
    <citation type="submission" date="2019-10" db="EMBL/GenBank/DDBJ databases">
        <authorList>
            <person name="Ross D.E."/>
            <person name="Gulliver D."/>
        </authorList>
    </citation>
    <scope>NUCLEOTIDE SEQUENCE</scope>
    <source>
        <strain evidence="5">DER-2019</strain>
    </source>
</reference>
<dbReference type="Pfam" id="PF04203">
    <property type="entry name" value="Sortase"/>
    <property type="match status" value="1"/>
</dbReference>
<keyword evidence="4" id="KW-0472">Membrane</keyword>
<evidence type="ECO:0000313" key="5">
    <source>
        <dbReference type="EMBL" id="MBC3887120.1"/>
    </source>
</evidence>
<evidence type="ECO:0000256" key="1">
    <source>
        <dbReference type="ARBA" id="ARBA00022801"/>
    </source>
</evidence>
<accession>A0A923KV45</accession>
<dbReference type="OrthoDB" id="154054at2"/>
<evidence type="ECO:0000256" key="2">
    <source>
        <dbReference type="PIRSR" id="PIRSR605754-1"/>
    </source>
</evidence>
<feature type="active site" description="Acyl-thioester intermediate" evidence="2">
    <location>
        <position position="216"/>
    </location>
</feature>
<dbReference type="NCBIfam" id="TIGR01076">
    <property type="entry name" value="sortase_fam"/>
    <property type="match status" value="1"/>
</dbReference>
<reference evidence="5" key="2">
    <citation type="submission" date="2020-10" db="EMBL/GenBank/DDBJ databases">
        <title>Comparative genomics of the Acetobacterium genus.</title>
        <authorList>
            <person name="Marshall C."/>
            <person name="May H."/>
            <person name="Norman S."/>
        </authorList>
    </citation>
    <scope>NUCLEOTIDE SEQUENCE</scope>
    <source>
        <strain evidence="5">DER-2019</strain>
    </source>
</reference>